<keyword evidence="2" id="KW-1185">Reference proteome</keyword>
<sequence>MLNKENYVTWSSHLLHYAKSKPNGKLLVNSIKNGPYVRRIIHKPGDLNSVPLVAESTYEQTDDKLTKKEANQMEDDDQAIQTSSWMMKGSTIGAQEKKPKLFNEWEKFKSTEGESIGSYYHRFSKLMNDFSRERHFPGKITSNLKFLNNLQPKWSQSVIVVHQTKNLHEVDYTQLYDFLKFNQAGVNEIRAERLAKTYVPLALMAHSHNPYNYPVF</sequence>
<accession>A0ABQ4WQE9</accession>
<organism evidence="1 2">
    <name type="scientific">Tanacetum coccineum</name>
    <dbReference type="NCBI Taxonomy" id="301880"/>
    <lineage>
        <taxon>Eukaryota</taxon>
        <taxon>Viridiplantae</taxon>
        <taxon>Streptophyta</taxon>
        <taxon>Embryophyta</taxon>
        <taxon>Tracheophyta</taxon>
        <taxon>Spermatophyta</taxon>
        <taxon>Magnoliopsida</taxon>
        <taxon>eudicotyledons</taxon>
        <taxon>Gunneridae</taxon>
        <taxon>Pentapetalae</taxon>
        <taxon>asterids</taxon>
        <taxon>campanulids</taxon>
        <taxon>Asterales</taxon>
        <taxon>Asteraceae</taxon>
        <taxon>Asteroideae</taxon>
        <taxon>Anthemideae</taxon>
        <taxon>Anthemidinae</taxon>
        <taxon>Tanacetum</taxon>
    </lineage>
</organism>
<dbReference type="Proteomes" id="UP001151760">
    <property type="component" value="Unassembled WGS sequence"/>
</dbReference>
<dbReference type="EMBL" id="BQNB010008844">
    <property type="protein sequence ID" value="GJS55073.1"/>
    <property type="molecule type" value="Genomic_DNA"/>
</dbReference>
<reference evidence="1" key="2">
    <citation type="submission" date="2022-01" db="EMBL/GenBank/DDBJ databases">
        <authorList>
            <person name="Yamashiro T."/>
            <person name="Shiraishi A."/>
            <person name="Satake H."/>
            <person name="Nakayama K."/>
        </authorList>
    </citation>
    <scope>NUCLEOTIDE SEQUENCE</scope>
</reference>
<evidence type="ECO:0000313" key="1">
    <source>
        <dbReference type="EMBL" id="GJS55073.1"/>
    </source>
</evidence>
<gene>
    <name evidence="1" type="ORF">Tco_0628435</name>
</gene>
<evidence type="ECO:0008006" key="3">
    <source>
        <dbReference type="Google" id="ProtNLM"/>
    </source>
</evidence>
<protein>
    <recommendedName>
        <fullName evidence="3">Gag-Pol polyprotein</fullName>
    </recommendedName>
</protein>
<evidence type="ECO:0000313" key="2">
    <source>
        <dbReference type="Proteomes" id="UP001151760"/>
    </source>
</evidence>
<comment type="caution">
    <text evidence="1">The sequence shown here is derived from an EMBL/GenBank/DDBJ whole genome shotgun (WGS) entry which is preliminary data.</text>
</comment>
<proteinExistence type="predicted"/>
<name>A0ABQ4WQE9_9ASTR</name>
<reference evidence="1" key="1">
    <citation type="journal article" date="2022" name="Int. J. Mol. Sci.">
        <title>Draft Genome of Tanacetum Coccineum: Genomic Comparison of Closely Related Tanacetum-Family Plants.</title>
        <authorList>
            <person name="Yamashiro T."/>
            <person name="Shiraishi A."/>
            <person name="Nakayama K."/>
            <person name="Satake H."/>
        </authorList>
    </citation>
    <scope>NUCLEOTIDE SEQUENCE</scope>
</reference>